<comment type="caution">
    <text evidence="2">The sequence shown here is derived from an EMBL/GenBank/DDBJ whole genome shotgun (WGS) entry which is preliminary data.</text>
</comment>
<evidence type="ECO:0000256" key="1">
    <source>
        <dbReference type="SAM" id="MobiDB-lite"/>
    </source>
</evidence>
<feature type="region of interest" description="Disordered" evidence="1">
    <location>
        <begin position="26"/>
        <end position="59"/>
    </location>
</feature>
<sequence>MLNPSKARSEYRSAVRRAIFNSLPSHKNNYLTSMSHSPPAKGPRWPKGKVSGLRPVGSRFETDFTEDPPCIEPIARQIIRSGQTPSHWCGVEVWRGSAPSGVALIK</sequence>
<name>A0A4Y2TXP9_ARAVE</name>
<evidence type="ECO:0000313" key="2">
    <source>
        <dbReference type="EMBL" id="GBO05469.1"/>
    </source>
</evidence>
<feature type="compositionally biased region" description="Polar residues" evidence="1">
    <location>
        <begin position="26"/>
        <end position="36"/>
    </location>
</feature>
<proteinExistence type="predicted"/>
<reference evidence="2 3" key="1">
    <citation type="journal article" date="2019" name="Sci. Rep.">
        <title>Orb-weaving spider Araneus ventricosus genome elucidates the spidroin gene catalogue.</title>
        <authorList>
            <person name="Kono N."/>
            <person name="Nakamura H."/>
            <person name="Ohtoshi R."/>
            <person name="Moran D.A.P."/>
            <person name="Shinohara A."/>
            <person name="Yoshida Y."/>
            <person name="Fujiwara M."/>
            <person name="Mori M."/>
            <person name="Tomita M."/>
            <person name="Arakawa K."/>
        </authorList>
    </citation>
    <scope>NUCLEOTIDE SEQUENCE [LARGE SCALE GENOMIC DNA]</scope>
</reference>
<dbReference type="Proteomes" id="UP000499080">
    <property type="component" value="Unassembled WGS sequence"/>
</dbReference>
<protein>
    <submittedName>
        <fullName evidence="2">Uncharacterized protein</fullName>
    </submittedName>
</protein>
<keyword evidence="3" id="KW-1185">Reference proteome</keyword>
<dbReference type="EMBL" id="BGPR01032099">
    <property type="protein sequence ID" value="GBO05469.1"/>
    <property type="molecule type" value="Genomic_DNA"/>
</dbReference>
<accession>A0A4Y2TXP9</accession>
<organism evidence="2 3">
    <name type="scientific">Araneus ventricosus</name>
    <name type="common">Orbweaver spider</name>
    <name type="synonym">Epeira ventricosa</name>
    <dbReference type="NCBI Taxonomy" id="182803"/>
    <lineage>
        <taxon>Eukaryota</taxon>
        <taxon>Metazoa</taxon>
        <taxon>Ecdysozoa</taxon>
        <taxon>Arthropoda</taxon>
        <taxon>Chelicerata</taxon>
        <taxon>Arachnida</taxon>
        <taxon>Araneae</taxon>
        <taxon>Araneomorphae</taxon>
        <taxon>Entelegynae</taxon>
        <taxon>Araneoidea</taxon>
        <taxon>Araneidae</taxon>
        <taxon>Araneus</taxon>
    </lineage>
</organism>
<evidence type="ECO:0000313" key="3">
    <source>
        <dbReference type="Proteomes" id="UP000499080"/>
    </source>
</evidence>
<gene>
    <name evidence="2" type="ORF">AVEN_98628_1</name>
</gene>
<dbReference type="AlphaFoldDB" id="A0A4Y2TXP9"/>